<comment type="caution">
    <text evidence="1">The sequence shown here is derived from an EMBL/GenBank/DDBJ whole genome shotgun (WGS) entry which is preliminary data.</text>
</comment>
<evidence type="ECO:0000313" key="1">
    <source>
        <dbReference type="EMBL" id="KAG1776557.1"/>
    </source>
</evidence>
<proteinExistence type="predicted"/>
<gene>
    <name evidence="1" type="ORF">EV702DRAFT_1046151</name>
</gene>
<dbReference type="EMBL" id="JABBWD010000026">
    <property type="protein sequence ID" value="KAG1776557.1"/>
    <property type="molecule type" value="Genomic_DNA"/>
</dbReference>
<organism evidence="1 2">
    <name type="scientific">Suillus placidus</name>
    <dbReference type="NCBI Taxonomy" id="48579"/>
    <lineage>
        <taxon>Eukaryota</taxon>
        <taxon>Fungi</taxon>
        <taxon>Dikarya</taxon>
        <taxon>Basidiomycota</taxon>
        <taxon>Agaricomycotina</taxon>
        <taxon>Agaricomycetes</taxon>
        <taxon>Agaricomycetidae</taxon>
        <taxon>Boletales</taxon>
        <taxon>Suillineae</taxon>
        <taxon>Suillaceae</taxon>
        <taxon>Suillus</taxon>
    </lineage>
</organism>
<keyword evidence="2" id="KW-1185">Reference proteome</keyword>
<sequence length="123" mass="14140">MSKSSRNHHEQIFKVSNLHSPRETDFESVVVTTLLGPVRIVSHRNHHEQILKVSNLHSPRATDFESVVVATWLGPVKIVPHRHHHEQHFKTQLGLSSIETIMSKPSRFQTYTVQEKQILNLLG</sequence>
<reference evidence="1" key="1">
    <citation type="journal article" date="2020" name="New Phytol.">
        <title>Comparative genomics reveals dynamic genome evolution in host specialist ectomycorrhizal fungi.</title>
        <authorList>
            <person name="Lofgren L.A."/>
            <person name="Nguyen N.H."/>
            <person name="Vilgalys R."/>
            <person name="Ruytinx J."/>
            <person name="Liao H.L."/>
            <person name="Branco S."/>
            <person name="Kuo A."/>
            <person name="LaButti K."/>
            <person name="Lipzen A."/>
            <person name="Andreopoulos W."/>
            <person name="Pangilinan J."/>
            <person name="Riley R."/>
            <person name="Hundley H."/>
            <person name="Na H."/>
            <person name="Barry K."/>
            <person name="Grigoriev I.V."/>
            <person name="Stajich J.E."/>
            <person name="Kennedy P.G."/>
        </authorList>
    </citation>
    <scope>NUCLEOTIDE SEQUENCE</scope>
    <source>
        <strain evidence="1">DOB743</strain>
    </source>
</reference>
<name>A0A9P6ZTU8_9AGAM</name>
<dbReference type="Proteomes" id="UP000714275">
    <property type="component" value="Unassembled WGS sequence"/>
</dbReference>
<protein>
    <submittedName>
        <fullName evidence="1">Uncharacterized protein</fullName>
    </submittedName>
</protein>
<evidence type="ECO:0000313" key="2">
    <source>
        <dbReference type="Proteomes" id="UP000714275"/>
    </source>
</evidence>
<dbReference type="AlphaFoldDB" id="A0A9P6ZTU8"/>
<accession>A0A9P6ZTU8</accession>